<dbReference type="AlphaFoldDB" id="A0A7J6X9K6"/>
<sequence>MLDLNILLASKSLSSGRDEWMWRWTNDKKFSVKSMYGKLLRQDKDYTQPLEAFPVKVTWDASIPTNVKFFIWSLLWERVLTIDNLNAR</sequence>
<dbReference type="InterPro" id="IPR026960">
    <property type="entry name" value="RVT-Znf"/>
</dbReference>
<name>A0A7J6X9K6_THATH</name>
<dbReference type="EMBL" id="JABWDY010002886">
    <property type="protein sequence ID" value="KAF5206319.1"/>
    <property type="molecule type" value="Genomic_DNA"/>
</dbReference>
<accession>A0A7J6X9K6</accession>
<proteinExistence type="predicted"/>
<dbReference type="Proteomes" id="UP000554482">
    <property type="component" value="Unassembled WGS sequence"/>
</dbReference>
<keyword evidence="3" id="KW-1185">Reference proteome</keyword>
<comment type="caution">
    <text evidence="2">The sequence shown here is derived from an EMBL/GenBank/DDBJ whole genome shotgun (WGS) entry which is preliminary data.</text>
</comment>
<evidence type="ECO:0000313" key="2">
    <source>
        <dbReference type="EMBL" id="KAF5206319.1"/>
    </source>
</evidence>
<evidence type="ECO:0000313" key="3">
    <source>
        <dbReference type="Proteomes" id="UP000554482"/>
    </source>
</evidence>
<protein>
    <recommendedName>
        <fullName evidence="1">Reverse transcriptase zinc-binding domain-containing protein</fullName>
    </recommendedName>
</protein>
<gene>
    <name evidence="2" type="ORF">FRX31_004093</name>
</gene>
<feature type="non-terminal residue" evidence="2">
    <location>
        <position position="88"/>
    </location>
</feature>
<reference evidence="2 3" key="1">
    <citation type="submission" date="2020-06" db="EMBL/GenBank/DDBJ databases">
        <title>Transcriptomic and genomic resources for Thalictrum thalictroides and T. hernandezii: Facilitating candidate gene discovery in an emerging model plant lineage.</title>
        <authorList>
            <person name="Arias T."/>
            <person name="Riano-Pachon D.M."/>
            <person name="Di Stilio V.S."/>
        </authorList>
    </citation>
    <scope>NUCLEOTIDE SEQUENCE [LARGE SCALE GENOMIC DNA]</scope>
    <source>
        <strain evidence="3">cv. WT478/WT964</strain>
        <tissue evidence="2">Leaves</tissue>
    </source>
</reference>
<dbReference type="Pfam" id="PF13966">
    <property type="entry name" value="zf-RVT"/>
    <property type="match status" value="1"/>
</dbReference>
<feature type="domain" description="Reverse transcriptase zinc-binding" evidence="1">
    <location>
        <begin position="30"/>
        <end position="88"/>
    </location>
</feature>
<evidence type="ECO:0000259" key="1">
    <source>
        <dbReference type="Pfam" id="PF13966"/>
    </source>
</evidence>
<dbReference type="OrthoDB" id="1433444at2759"/>
<organism evidence="2 3">
    <name type="scientific">Thalictrum thalictroides</name>
    <name type="common">Rue-anemone</name>
    <name type="synonym">Anemone thalictroides</name>
    <dbReference type="NCBI Taxonomy" id="46969"/>
    <lineage>
        <taxon>Eukaryota</taxon>
        <taxon>Viridiplantae</taxon>
        <taxon>Streptophyta</taxon>
        <taxon>Embryophyta</taxon>
        <taxon>Tracheophyta</taxon>
        <taxon>Spermatophyta</taxon>
        <taxon>Magnoliopsida</taxon>
        <taxon>Ranunculales</taxon>
        <taxon>Ranunculaceae</taxon>
        <taxon>Thalictroideae</taxon>
        <taxon>Thalictrum</taxon>
    </lineage>
</organism>